<organism evidence="1 2">
    <name type="scientific">Streptomyces katrae</name>
    <dbReference type="NCBI Taxonomy" id="68223"/>
    <lineage>
        <taxon>Bacteria</taxon>
        <taxon>Bacillati</taxon>
        <taxon>Actinomycetota</taxon>
        <taxon>Actinomycetes</taxon>
        <taxon>Kitasatosporales</taxon>
        <taxon>Streptomycetaceae</taxon>
        <taxon>Streptomyces</taxon>
    </lineage>
</organism>
<name>A0A0F4J7S0_9ACTN</name>
<reference evidence="1 2" key="1">
    <citation type="submission" date="2015-02" db="EMBL/GenBank/DDBJ databases">
        <authorList>
            <person name="Ju K.-S."/>
            <person name="Doroghazi J.R."/>
            <person name="Metcalf W."/>
        </authorList>
    </citation>
    <scope>NUCLEOTIDE SEQUENCE [LARGE SCALE GENOMIC DNA]</scope>
    <source>
        <strain evidence="1 2">NRRL ISP-5550</strain>
    </source>
</reference>
<evidence type="ECO:0000313" key="1">
    <source>
        <dbReference type="EMBL" id="KJY30250.1"/>
    </source>
</evidence>
<comment type="caution">
    <text evidence="1">The sequence shown here is derived from an EMBL/GenBank/DDBJ whole genome shotgun (WGS) entry which is preliminary data.</text>
</comment>
<proteinExistence type="predicted"/>
<accession>A0A0F4J7S0</accession>
<keyword evidence="2" id="KW-1185">Reference proteome</keyword>
<dbReference type="RefSeq" id="WP_045949076.1">
    <property type="nucleotide sequence ID" value="NZ_JZWV01000580.1"/>
</dbReference>
<dbReference type="AlphaFoldDB" id="A0A0F4J7S0"/>
<dbReference type="Proteomes" id="UP000033551">
    <property type="component" value="Unassembled WGS sequence"/>
</dbReference>
<sequence length="67" mass="7761">LEQSMRSADVGSNYELVRRLDPYVDPAVVDRDELRRQVEAGIQQALPELVPYRETIVSLFADYRDVH</sequence>
<dbReference type="EMBL" id="JZWV01000580">
    <property type="protein sequence ID" value="KJY30250.1"/>
    <property type="molecule type" value="Genomic_DNA"/>
</dbReference>
<feature type="non-terminal residue" evidence="1">
    <location>
        <position position="1"/>
    </location>
</feature>
<evidence type="ECO:0000313" key="2">
    <source>
        <dbReference type="Proteomes" id="UP000033551"/>
    </source>
</evidence>
<gene>
    <name evidence="1" type="ORF">VR44_20875</name>
</gene>
<protein>
    <submittedName>
        <fullName evidence="1">Uncharacterized protein</fullName>
    </submittedName>
</protein>
<dbReference type="PATRIC" id="fig|68223.7.peg.8905"/>